<keyword evidence="2" id="KW-1133">Transmembrane helix</keyword>
<accession>A0AAD0F0R1</accession>
<organism evidence="5 6">
    <name type="scientific">Fusobacterium pseudoperiodonticum</name>
    <dbReference type="NCBI Taxonomy" id="2663009"/>
    <lineage>
        <taxon>Bacteria</taxon>
        <taxon>Fusobacteriati</taxon>
        <taxon>Fusobacteriota</taxon>
        <taxon>Fusobacteriia</taxon>
        <taxon>Fusobacteriales</taxon>
        <taxon>Fusobacteriaceae</taxon>
        <taxon>Fusobacterium</taxon>
    </lineage>
</organism>
<evidence type="ECO:0000313" key="5">
    <source>
        <dbReference type="EMBL" id="ATV60684.1"/>
    </source>
</evidence>
<sequence length="386" mass="42515">MDIQENINVNVNENNNEAKKKIIIFLIIVTIAAIAYLLYYQLVGKYNESTENAYVNAEQITVTSQVGGLVTELNITDTQDVKEGDLLASVDDTDYKIALETAEANIAQAVKAYYSTQSQKNAIDQDINAKKVILEKLAEDYTRNKTAKTAGLITDEQLKASKAAYEQAEAGLKASQSNLEGTKVQLSGSLEEYPPLKQAIAMYKTAYINLSRTKIYAPVSGKVARKNITIGQKLMPNQAILVIVDLNNIWVDANLKETQMKDIKIGDKVELKSDINGKEYEGKIIGISAGSGSAMSLLPAQNASGNWIKVVQRIPVKIAISKKSIEKNGVLPIGSSMEIDVKLKKSSEQNNDDSNFELLKSRATKMYQVDEDKLNAEIQEIINKNK</sequence>
<dbReference type="Proteomes" id="UP000228552">
    <property type="component" value="Chromosome"/>
</dbReference>
<dbReference type="RefSeq" id="WP_099986439.1">
    <property type="nucleotide sequence ID" value="NZ_CP024700.1"/>
</dbReference>
<dbReference type="InterPro" id="IPR058633">
    <property type="entry name" value="EmrA/FarA_HH"/>
</dbReference>
<keyword evidence="6" id="KW-1185">Reference proteome</keyword>
<dbReference type="InterPro" id="IPR050739">
    <property type="entry name" value="MFP"/>
</dbReference>
<evidence type="ECO:0000313" key="6">
    <source>
        <dbReference type="Proteomes" id="UP000228552"/>
    </source>
</evidence>
<dbReference type="Gene3D" id="1.10.287.470">
    <property type="entry name" value="Helix hairpin bin"/>
    <property type="match status" value="1"/>
</dbReference>
<dbReference type="Pfam" id="PF25963">
    <property type="entry name" value="Beta-barrel_AAEA"/>
    <property type="match status" value="1"/>
</dbReference>
<dbReference type="Gene3D" id="2.40.50.100">
    <property type="match status" value="1"/>
</dbReference>
<keyword evidence="2" id="KW-0812">Transmembrane</keyword>
<dbReference type="AlphaFoldDB" id="A0AAD0F0R1"/>
<dbReference type="Pfam" id="PF25885">
    <property type="entry name" value="HH_EMRA"/>
    <property type="match status" value="1"/>
</dbReference>
<protein>
    <submittedName>
        <fullName evidence="5">Multidrug transporter</fullName>
    </submittedName>
</protein>
<dbReference type="InterPro" id="IPR058634">
    <property type="entry name" value="AaeA-lik-b-barrel"/>
</dbReference>
<feature type="domain" description="Multidrug export protein EmrA/FarA alpha-helical hairpin" evidence="3">
    <location>
        <begin position="93"/>
        <end position="213"/>
    </location>
</feature>
<dbReference type="PANTHER" id="PTHR30386">
    <property type="entry name" value="MEMBRANE FUSION SUBUNIT OF EMRAB-TOLC MULTIDRUG EFFLUX PUMP"/>
    <property type="match status" value="1"/>
</dbReference>
<comment type="subcellular location">
    <subcellularLocation>
        <location evidence="1">Cell envelope</location>
    </subcellularLocation>
</comment>
<dbReference type="Gene3D" id="2.40.30.170">
    <property type="match status" value="1"/>
</dbReference>
<proteinExistence type="predicted"/>
<dbReference type="GO" id="GO:0030313">
    <property type="term" value="C:cell envelope"/>
    <property type="evidence" value="ECO:0007669"/>
    <property type="project" value="UniProtKB-SubCell"/>
</dbReference>
<dbReference type="GO" id="GO:0055085">
    <property type="term" value="P:transmembrane transport"/>
    <property type="evidence" value="ECO:0007669"/>
    <property type="project" value="InterPro"/>
</dbReference>
<feature type="transmembrane region" description="Helical" evidence="2">
    <location>
        <begin position="22"/>
        <end position="42"/>
    </location>
</feature>
<dbReference type="EMBL" id="CP024700">
    <property type="protein sequence ID" value="ATV60684.1"/>
    <property type="molecule type" value="Genomic_DNA"/>
</dbReference>
<evidence type="ECO:0000256" key="2">
    <source>
        <dbReference type="SAM" id="Phobius"/>
    </source>
</evidence>
<gene>
    <name evidence="5" type="ORF">CTM74_01745</name>
</gene>
<evidence type="ECO:0000256" key="1">
    <source>
        <dbReference type="ARBA" id="ARBA00004196"/>
    </source>
</evidence>
<name>A0AAD0F0R1_9FUSO</name>
<feature type="domain" description="p-hydroxybenzoic acid efflux pump subunit AaeA-like beta-barrel" evidence="4">
    <location>
        <begin position="250"/>
        <end position="327"/>
    </location>
</feature>
<reference evidence="5 6" key="1">
    <citation type="submission" date="2017-11" db="EMBL/GenBank/DDBJ databases">
        <title>Genome sequencing of Fusobacterium periodonticum KCOM 1263.</title>
        <authorList>
            <person name="Kook J.-K."/>
            <person name="Park S.-N."/>
            <person name="Lim Y.K."/>
        </authorList>
    </citation>
    <scope>NUCLEOTIDE SEQUENCE [LARGE SCALE GENOMIC DNA]</scope>
    <source>
        <strain evidence="5 6">KCOM 1263</strain>
    </source>
</reference>
<evidence type="ECO:0000259" key="3">
    <source>
        <dbReference type="Pfam" id="PF25885"/>
    </source>
</evidence>
<dbReference type="SUPFAM" id="SSF111369">
    <property type="entry name" value="HlyD-like secretion proteins"/>
    <property type="match status" value="2"/>
</dbReference>
<keyword evidence="2" id="KW-0472">Membrane</keyword>
<evidence type="ECO:0000259" key="4">
    <source>
        <dbReference type="Pfam" id="PF25963"/>
    </source>
</evidence>
<dbReference type="PANTHER" id="PTHR30386:SF19">
    <property type="entry name" value="MULTIDRUG EXPORT PROTEIN EMRA-RELATED"/>
    <property type="match status" value="1"/>
</dbReference>